<dbReference type="PANTHER" id="PTHR22093">
    <property type="entry name" value="LEUKOCYTE RECEPTOR CLUSTER LRC MEMBER 1"/>
    <property type="match status" value="1"/>
</dbReference>
<sequence length="251" mass="29797">MNILPKKKWHVRTKENMARVRRDEAEAAAIEAAKEERATIAENEARIRKLKGERGIPDSSFDAPTTSAAASGHVNFFEDEEKLRNHDVRNKEAEKESKKELDDHEHKLGIKIKFGELTDKPWYDRPIERPYLERDVPGPIEKRREEREAEEKRLKKEKKHKKKEKKRQKQRFESDDSDDSETKERRKKAKLAELREERLARERAEKRREFDIMHPEVKAAREAAQKRKEEKSYSSASQFNPHLAKQNRCKH</sequence>
<dbReference type="InterPro" id="IPR019339">
    <property type="entry name" value="CIR_N_dom"/>
</dbReference>
<organism evidence="3 4">
    <name type="scientific">Panagrellus redivivus</name>
    <name type="common">Microworm</name>
    <dbReference type="NCBI Taxonomy" id="6233"/>
    <lineage>
        <taxon>Eukaryota</taxon>
        <taxon>Metazoa</taxon>
        <taxon>Ecdysozoa</taxon>
        <taxon>Nematoda</taxon>
        <taxon>Chromadorea</taxon>
        <taxon>Rhabditida</taxon>
        <taxon>Tylenchina</taxon>
        <taxon>Panagrolaimomorpha</taxon>
        <taxon>Panagrolaimoidea</taxon>
        <taxon>Panagrolaimidae</taxon>
        <taxon>Panagrellus</taxon>
    </lineage>
</organism>
<dbReference type="InterPro" id="IPR039875">
    <property type="entry name" value="LENG1-like"/>
</dbReference>
<feature type="region of interest" description="Disordered" evidence="1">
    <location>
        <begin position="125"/>
        <end position="251"/>
    </location>
</feature>
<dbReference type="SMART" id="SM01083">
    <property type="entry name" value="Cir_N"/>
    <property type="match status" value="1"/>
</dbReference>
<name>A0A7E4VGE9_PANRE</name>
<dbReference type="WBParaSite" id="Pan_g20627.t1">
    <property type="protein sequence ID" value="Pan_g20627.t1"/>
    <property type="gene ID" value="Pan_g20627"/>
</dbReference>
<protein>
    <submittedName>
        <fullName evidence="4">Cir_N domain-containing protein</fullName>
    </submittedName>
</protein>
<dbReference type="Proteomes" id="UP000492821">
    <property type="component" value="Unassembled WGS sequence"/>
</dbReference>
<feature type="region of interest" description="Disordered" evidence="1">
    <location>
        <begin position="74"/>
        <end position="110"/>
    </location>
</feature>
<reference evidence="3" key="1">
    <citation type="journal article" date="2013" name="Genetics">
        <title>The draft genome and transcriptome of Panagrellus redivivus are shaped by the harsh demands of a free-living lifestyle.</title>
        <authorList>
            <person name="Srinivasan J."/>
            <person name="Dillman A.R."/>
            <person name="Macchietto M.G."/>
            <person name="Heikkinen L."/>
            <person name="Lakso M."/>
            <person name="Fracchia K.M."/>
            <person name="Antoshechkin I."/>
            <person name="Mortazavi A."/>
            <person name="Wong G."/>
            <person name="Sternberg P.W."/>
        </authorList>
    </citation>
    <scope>NUCLEOTIDE SEQUENCE [LARGE SCALE GENOMIC DNA]</scope>
    <source>
        <strain evidence="3">MT8872</strain>
    </source>
</reference>
<dbReference type="AlphaFoldDB" id="A0A7E4VGE9"/>
<evidence type="ECO:0000256" key="1">
    <source>
        <dbReference type="SAM" id="MobiDB-lite"/>
    </source>
</evidence>
<evidence type="ECO:0000259" key="2">
    <source>
        <dbReference type="SMART" id="SM01083"/>
    </source>
</evidence>
<feature type="compositionally biased region" description="Basic residues" evidence="1">
    <location>
        <begin position="155"/>
        <end position="169"/>
    </location>
</feature>
<dbReference type="PANTHER" id="PTHR22093:SF0">
    <property type="entry name" value="LEUKOCYTE RECEPTOR CLUSTER MEMBER 1"/>
    <property type="match status" value="1"/>
</dbReference>
<evidence type="ECO:0000313" key="4">
    <source>
        <dbReference type="WBParaSite" id="Pan_g20627.t1"/>
    </source>
</evidence>
<feature type="domain" description="CBF1-interacting co-repressor CIR N-terminal" evidence="2">
    <location>
        <begin position="8"/>
        <end position="44"/>
    </location>
</feature>
<keyword evidence="3" id="KW-1185">Reference proteome</keyword>
<feature type="compositionally biased region" description="Basic and acidic residues" evidence="1">
    <location>
        <begin position="125"/>
        <end position="154"/>
    </location>
</feature>
<reference evidence="4" key="2">
    <citation type="submission" date="2020-10" db="UniProtKB">
        <authorList>
            <consortium name="WormBaseParasite"/>
        </authorList>
    </citation>
    <scope>IDENTIFICATION</scope>
</reference>
<feature type="compositionally biased region" description="Basic and acidic residues" evidence="1">
    <location>
        <begin position="170"/>
        <end position="232"/>
    </location>
</feature>
<evidence type="ECO:0000313" key="3">
    <source>
        <dbReference type="Proteomes" id="UP000492821"/>
    </source>
</evidence>
<proteinExistence type="predicted"/>
<feature type="compositionally biased region" description="Basic and acidic residues" evidence="1">
    <location>
        <begin position="81"/>
        <end position="110"/>
    </location>
</feature>
<accession>A0A7E4VGE9</accession>